<evidence type="ECO:0000256" key="1">
    <source>
        <dbReference type="ARBA" id="ARBA00001933"/>
    </source>
</evidence>
<evidence type="ECO:0000256" key="4">
    <source>
        <dbReference type="ARBA" id="ARBA00022898"/>
    </source>
</evidence>
<evidence type="ECO:0000313" key="7">
    <source>
        <dbReference type="Proteomes" id="UP000275777"/>
    </source>
</evidence>
<dbReference type="Gene3D" id="3.90.1150.10">
    <property type="entry name" value="Aspartate Aminotransferase, domain 1"/>
    <property type="match status" value="1"/>
</dbReference>
<dbReference type="InterPro" id="IPR006235">
    <property type="entry name" value="OAc-hSer/O-AcSer_sulfhydrylase"/>
</dbReference>
<dbReference type="PANTHER" id="PTHR43797:SF2">
    <property type="entry name" value="HOMOCYSTEINE_CYSTEINE SYNTHASE"/>
    <property type="match status" value="1"/>
</dbReference>
<sequence length="99" mass="10494">MVPLRNMGAALSPFNAFLILQGIETLALRMDRICDNALKVAGFLKESAAVEWVEYAGLPDHPASRWPTAIWAAAPPASCLSASRAAPKPAAASSTRCGW</sequence>
<proteinExistence type="inferred from homology"/>
<dbReference type="GO" id="GO:0003961">
    <property type="term" value="F:O-acetylhomoserine aminocarboxypropyltransferase activity"/>
    <property type="evidence" value="ECO:0007669"/>
    <property type="project" value="TreeGrafter"/>
</dbReference>
<dbReference type="InterPro" id="IPR015422">
    <property type="entry name" value="PyrdxlP-dep_Trfase_small"/>
</dbReference>
<keyword evidence="3" id="KW-0808">Transferase</keyword>
<evidence type="ECO:0000256" key="3">
    <source>
        <dbReference type="ARBA" id="ARBA00022679"/>
    </source>
</evidence>
<dbReference type="GO" id="GO:0004124">
    <property type="term" value="F:cysteine synthase activity"/>
    <property type="evidence" value="ECO:0007669"/>
    <property type="project" value="TreeGrafter"/>
</dbReference>
<dbReference type="GO" id="GO:0071269">
    <property type="term" value="P:L-homocysteine biosynthetic process"/>
    <property type="evidence" value="ECO:0007669"/>
    <property type="project" value="TreeGrafter"/>
</dbReference>
<dbReference type="GO" id="GO:0016829">
    <property type="term" value="F:lyase activity"/>
    <property type="evidence" value="ECO:0007669"/>
    <property type="project" value="UniProtKB-KW"/>
</dbReference>
<dbReference type="AlphaFoldDB" id="A0A3S4HHT6"/>
<comment type="similarity">
    <text evidence="2 5">Belongs to the trans-sulfuration enzymes family.</text>
</comment>
<gene>
    <name evidence="6" type="primary">metC_1</name>
    <name evidence="6" type="ORF">NCTC9695_02738</name>
</gene>
<dbReference type="Pfam" id="PF01053">
    <property type="entry name" value="Cys_Met_Meta_PP"/>
    <property type="match status" value="1"/>
</dbReference>
<protein>
    <submittedName>
        <fullName evidence="6">Cystathionine beta-lyase</fullName>
        <ecNumber evidence="6">4.4.1.8</ecNumber>
    </submittedName>
</protein>
<evidence type="ECO:0000313" key="6">
    <source>
        <dbReference type="EMBL" id="VEB42290.1"/>
    </source>
</evidence>
<evidence type="ECO:0000256" key="2">
    <source>
        <dbReference type="ARBA" id="ARBA00009077"/>
    </source>
</evidence>
<organism evidence="6 7">
    <name type="scientific">Chromobacterium violaceum</name>
    <dbReference type="NCBI Taxonomy" id="536"/>
    <lineage>
        <taxon>Bacteria</taxon>
        <taxon>Pseudomonadati</taxon>
        <taxon>Pseudomonadota</taxon>
        <taxon>Betaproteobacteria</taxon>
        <taxon>Neisseriales</taxon>
        <taxon>Chromobacteriaceae</taxon>
        <taxon>Chromobacterium</taxon>
    </lineage>
</organism>
<comment type="cofactor">
    <cofactor evidence="1 5">
        <name>pyridoxal 5'-phosphate</name>
        <dbReference type="ChEBI" id="CHEBI:597326"/>
    </cofactor>
</comment>
<dbReference type="PANTHER" id="PTHR43797">
    <property type="entry name" value="HOMOCYSTEINE/CYSTEINE SYNTHASE"/>
    <property type="match status" value="1"/>
</dbReference>
<dbReference type="SUPFAM" id="SSF53383">
    <property type="entry name" value="PLP-dependent transferases"/>
    <property type="match status" value="1"/>
</dbReference>
<accession>A0A3S4HHT6</accession>
<evidence type="ECO:0000256" key="5">
    <source>
        <dbReference type="RuleBase" id="RU362118"/>
    </source>
</evidence>
<dbReference type="GO" id="GO:0019346">
    <property type="term" value="P:transsulfuration"/>
    <property type="evidence" value="ECO:0007669"/>
    <property type="project" value="InterPro"/>
</dbReference>
<keyword evidence="4 5" id="KW-0663">Pyridoxal phosphate</keyword>
<dbReference type="EC" id="4.4.1.8" evidence="6"/>
<reference evidence="6 7" key="1">
    <citation type="submission" date="2018-12" db="EMBL/GenBank/DDBJ databases">
        <authorList>
            <consortium name="Pathogen Informatics"/>
        </authorList>
    </citation>
    <scope>NUCLEOTIDE SEQUENCE [LARGE SCALE GENOMIC DNA]</scope>
    <source>
        <strain evidence="6 7">NCTC9695</strain>
    </source>
</reference>
<keyword evidence="6" id="KW-0456">Lyase</keyword>
<dbReference type="InterPro" id="IPR015424">
    <property type="entry name" value="PyrdxlP-dep_Trfase"/>
</dbReference>
<dbReference type="GO" id="GO:0005737">
    <property type="term" value="C:cytoplasm"/>
    <property type="evidence" value="ECO:0007669"/>
    <property type="project" value="TreeGrafter"/>
</dbReference>
<dbReference type="InterPro" id="IPR000277">
    <property type="entry name" value="Cys/Met-Metab_PyrdxlP-dep_enz"/>
</dbReference>
<dbReference type="GO" id="GO:0006535">
    <property type="term" value="P:cysteine biosynthetic process from serine"/>
    <property type="evidence" value="ECO:0007669"/>
    <property type="project" value="TreeGrafter"/>
</dbReference>
<dbReference type="Proteomes" id="UP000275777">
    <property type="component" value="Chromosome"/>
</dbReference>
<name>A0A3S4HHT6_CHRVL</name>
<dbReference type="GO" id="GO:0030170">
    <property type="term" value="F:pyridoxal phosphate binding"/>
    <property type="evidence" value="ECO:0007669"/>
    <property type="project" value="InterPro"/>
</dbReference>
<dbReference type="EMBL" id="LR134182">
    <property type="protein sequence ID" value="VEB42290.1"/>
    <property type="molecule type" value="Genomic_DNA"/>
</dbReference>